<dbReference type="PROSITE" id="PS50949">
    <property type="entry name" value="HTH_GNTR"/>
    <property type="match status" value="1"/>
</dbReference>
<evidence type="ECO:0000256" key="2">
    <source>
        <dbReference type="ARBA" id="ARBA00022898"/>
    </source>
</evidence>
<dbReference type="OrthoDB" id="9808770at2"/>
<proteinExistence type="inferred from homology"/>
<dbReference type="Pfam" id="PF00392">
    <property type="entry name" value="GntR"/>
    <property type="match status" value="1"/>
</dbReference>
<dbReference type="SUPFAM" id="SSF53383">
    <property type="entry name" value="PLP-dependent transferases"/>
    <property type="match status" value="1"/>
</dbReference>
<dbReference type="PRINTS" id="PR00035">
    <property type="entry name" value="HTHGNTR"/>
</dbReference>
<dbReference type="Gene3D" id="3.40.640.10">
    <property type="entry name" value="Type I PLP-dependent aspartate aminotransferase-like (Major domain)"/>
    <property type="match status" value="1"/>
</dbReference>
<dbReference type="SUPFAM" id="SSF46785">
    <property type="entry name" value="Winged helix' DNA-binding domain"/>
    <property type="match status" value="1"/>
</dbReference>
<dbReference type="InterPro" id="IPR000524">
    <property type="entry name" value="Tscrpt_reg_HTH_GntR"/>
</dbReference>
<evidence type="ECO:0000256" key="5">
    <source>
        <dbReference type="ARBA" id="ARBA00023163"/>
    </source>
</evidence>
<dbReference type="PANTHER" id="PTHR46577">
    <property type="entry name" value="HTH-TYPE TRANSCRIPTIONAL REGULATORY PROTEIN GABR"/>
    <property type="match status" value="1"/>
</dbReference>
<feature type="domain" description="HTH gntR-type" evidence="6">
    <location>
        <begin position="16"/>
        <end position="84"/>
    </location>
</feature>
<keyword evidence="3" id="KW-0805">Transcription regulation</keyword>
<dbReference type="SMART" id="SM00345">
    <property type="entry name" value="HTH_GNTR"/>
    <property type="match status" value="1"/>
</dbReference>
<keyword evidence="5" id="KW-0804">Transcription</keyword>
<keyword evidence="4" id="KW-0238">DNA-binding</keyword>
<dbReference type="EMBL" id="LC066377">
    <property type="protein sequence ID" value="BAT29007.1"/>
    <property type="molecule type" value="Genomic_DNA"/>
</dbReference>
<organism evidence="7">
    <name type="scientific">Aureimonas frigidaquae</name>
    <dbReference type="NCBI Taxonomy" id="424757"/>
    <lineage>
        <taxon>Bacteria</taxon>
        <taxon>Pseudomonadati</taxon>
        <taxon>Pseudomonadota</taxon>
        <taxon>Alphaproteobacteria</taxon>
        <taxon>Hyphomicrobiales</taxon>
        <taxon>Aurantimonadaceae</taxon>
        <taxon>Aureimonas</taxon>
    </lineage>
</organism>
<dbReference type="InterPro" id="IPR051446">
    <property type="entry name" value="HTH_trans_reg/aminotransferase"/>
</dbReference>
<reference evidence="7" key="1">
    <citation type="journal article" date="2015" name="Proc. Natl. Acad. Sci. U.S.A.">
        <title>Bacterial clade with the ribosomal RNA operon on a small plasmid rather than the chromosome.</title>
        <authorList>
            <person name="Anda M."/>
            <person name="Ohtsubo Y."/>
            <person name="Okubo T."/>
            <person name="Sugawara M."/>
            <person name="Nagata Y."/>
            <person name="Tsuda M."/>
            <person name="Minamisawa K."/>
            <person name="Mitsui H."/>
        </authorList>
    </citation>
    <scope>NUCLEOTIDE SEQUENCE</scope>
    <source>
        <strain evidence="7">JCM 14755</strain>
    </source>
</reference>
<protein>
    <submittedName>
        <fullName evidence="7">Transcriptional regulator</fullName>
    </submittedName>
</protein>
<dbReference type="PANTHER" id="PTHR46577:SF1">
    <property type="entry name" value="HTH-TYPE TRANSCRIPTIONAL REGULATORY PROTEIN GABR"/>
    <property type="match status" value="1"/>
</dbReference>
<dbReference type="AlphaFoldDB" id="A0A0P0Z4F6"/>
<dbReference type="InterPro" id="IPR015421">
    <property type="entry name" value="PyrdxlP-dep_Trfase_major"/>
</dbReference>
<dbReference type="InterPro" id="IPR036390">
    <property type="entry name" value="WH_DNA-bd_sf"/>
</dbReference>
<accession>A0A0P0Z4F6</accession>
<name>A0A0P0Z4F6_9HYPH</name>
<evidence type="ECO:0000313" key="7">
    <source>
        <dbReference type="EMBL" id="BAT29007.1"/>
    </source>
</evidence>
<dbReference type="Pfam" id="PF00155">
    <property type="entry name" value="Aminotran_1_2"/>
    <property type="match status" value="1"/>
</dbReference>
<evidence type="ECO:0000256" key="1">
    <source>
        <dbReference type="ARBA" id="ARBA00005384"/>
    </source>
</evidence>
<evidence type="ECO:0000259" key="6">
    <source>
        <dbReference type="PROSITE" id="PS50949"/>
    </source>
</evidence>
<dbReference type="InterPro" id="IPR036388">
    <property type="entry name" value="WH-like_DNA-bd_sf"/>
</dbReference>
<keyword evidence="2" id="KW-0663">Pyridoxal phosphate</keyword>
<dbReference type="CDD" id="cd07377">
    <property type="entry name" value="WHTH_GntR"/>
    <property type="match status" value="1"/>
</dbReference>
<evidence type="ECO:0000256" key="3">
    <source>
        <dbReference type="ARBA" id="ARBA00023015"/>
    </source>
</evidence>
<dbReference type="InterPro" id="IPR004839">
    <property type="entry name" value="Aminotransferase_I/II_large"/>
</dbReference>
<evidence type="ECO:0000256" key="4">
    <source>
        <dbReference type="ARBA" id="ARBA00023125"/>
    </source>
</evidence>
<dbReference type="RefSeq" id="WP_062229320.1">
    <property type="nucleotide sequence ID" value="NZ_BBWR01000018.1"/>
</dbReference>
<sequence length="490" mass="55083">MATAPTYFYLDHSSQETLQQQIQRLMCEAILDGRFPPGERLPSSRRLADQLGVSRITVTLAYSELVANEFVNSRGRSGYYVSDKAPRQVRFPNRAEAPASGVDWSKAIGQRYSDAVLPLKPAHWRDYTYRFIYGQSDDTLFDHRNWRRCAIQALGKRDFASTSADYFERDDPELIKYIAMHTLPKRGIRAQPDEILITLGAQNALWLAAQVLLNQRRTAVMDDPGYHGLRAILSQTRCELVTNPVDGDGTVFEHLPERTNVLFVTPSHHCPTNATMPLERRAALLQHARRHDYLIVEDDYEFEMSFLRSPAPAIKSLDDDGRVIYVGSFSKSIFPGLRMGYLVGPQPFINEVRALRAAVLRHPPGQSQRAVATFLSLGYYDALISRMANAFQARRNAMMQALREYALTPVEVSVSGGSSVWMKAPDGVDTRQLATELSACNVLIEPGYVFFADQSRPCPYYRLAYSSIDEAMIRPGVELIARTLAGMTSA</sequence>
<dbReference type="InterPro" id="IPR015424">
    <property type="entry name" value="PyrdxlP-dep_Trfase"/>
</dbReference>
<dbReference type="GO" id="GO:0003700">
    <property type="term" value="F:DNA-binding transcription factor activity"/>
    <property type="evidence" value="ECO:0007669"/>
    <property type="project" value="InterPro"/>
</dbReference>
<dbReference type="Gene3D" id="1.10.10.10">
    <property type="entry name" value="Winged helix-like DNA-binding domain superfamily/Winged helix DNA-binding domain"/>
    <property type="match status" value="1"/>
</dbReference>
<comment type="similarity">
    <text evidence="1">In the C-terminal section; belongs to the class-I pyridoxal-phosphate-dependent aminotransferase family.</text>
</comment>
<dbReference type="GO" id="GO:0003677">
    <property type="term" value="F:DNA binding"/>
    <property type="evidence" value="ECO:0007669"/>
    <property type="project" value="UniProtKB-KW"/>
</dbReference>
<dbReference type="CDD" id="cd00609">
    <property type="entry name" value="AAT_like"/>
    <property type="match status" value="1"/>
</dbReference>
<dbReference type="GO" id="GO:0030170">
    <property type="term" value="F:pyridoxal phosphate binding"/>
    <property type="evidence" value="ECO:0007669"/>
    <property type="project" value="InterPro"/>
</dbReference>